<keyword evidence="1" id="KW-1133">Transmembrane helix</keyword>
<keyword evidence="1" id="KW-0812">Transmembrane</keyword>
<reference evidence="5" key="1">
    <citation type="submission" date="2017-02" db="EMBL/GenBank/DDBJ databases">
        <authorList>
            <person name="Varghese N."/>
            <person name="Submissions S."/>
        </authorList>
    </citation>
    <scope>NUCLEOTIDE SEQUENCE [LARGE SCALE GENOMIC DNA]</scope>
    <source>
        <strain evidence="5">DSM 22270</strain>
    </source>
</reference>
<name>A0A1T5CFG0_9BACT</name>
<evidence type="ECO:0000259" key="2">
    <source>
        <dbReference type="Pfam" id="PF04773"/>
    </source>
</evidence>
<dbReference type="InterPro" id="IPR032508">
    <property type="entry name" value="FecR_C"/>
</dbReference>
<protein>
    <submittedName>
        <fullName evidence="4">FecR family protein</fullName>
    </submittedName>
</protein>
<dbReference type="Pfam" id="PF04773">
    <property type="entry name" value="FecR"/>
    <property type="match status" value="1"/>
</dbReference>
<dbReference type="InterPro" id="IPR006860">
    <property type="entry name" value="FecR"/>
</dbReference>
<dbReference type="EMBL" id="FUZA01000001">
    <property type="protein sequence ID" value="SKB58228.1"/>
    <property type="molecule type" value="Genomic_DNA"/>
</dbReference>
<feature type="domain" description="Protein FecR C-terminal" evidence="3">
    <location>
        <begin position="300"/>
        <end position="367"/>
    </location>
</feature>
<dbReference type="Gene3D" id="3.55.50.30">
    <property type="match status" value="1"/>
</dbReference>
<dbReference type="PIRSF" id="PIRSF018266">
    <property type="entry name" value="FecR"/>
    <property type="match status" value="1"/>
</dbReference>
<dbReference type="AlphaFoldDB" id="A0A1T5CFG0"/>
<dbReference type="Proteomes" id="UP000190897">
    <property type="component" value="Unassembled WGS sequence"/>
</dbReference>
<dbReference type="STRING" id="651661.SAMN05660293_01211"/>
<evidence type="ECO:0000256" key="1">
    <source>
        <dbReference type="SAM" id="Phobius"/>
    </source>
</evidence>
<keyword evidence="1" id="KW-0472">Membrane</keyword>
<dbReference type="GO" id="GO:0016989">
    <property type="term" value="F:sigma factor antagonist activity"/>
    <property type="evidence" value="ECO:0007669"/>
    <property type="project" value="TreeGrafter"/>
</dbReference>
<dbReference type="Pfam" id="PF16344">
    <property type="entry name" value="FecR_C"/>
    <property type="match status" value="1"/>
</dbReference>
<organism evidence="4 5">
    <name type="scientific">Dyadobacter psychrophilus</name>
    <dbReference type="NCBI Taxonomy" id="651661"/>
    <lineage>
        <taxon>Bacteria</taxon>
        <taxon>Pseudomonadati</taxon>
        <taxon>Bacteroidota</taxon>
        <taxon>Cytophagia</taxon>
        <taxon>Cytophagales</taxon>
        <taxon>Spirosomataceae</taxon>
        <taxon>Dyadobacter</taxon>
    </lineage>
</organism>
<evidence type="ECO:0000313" key="5">
    <source>
        <dbReference type="Proteomes" id="UP000190897"/>
    </source>
</evidence>
<gene>
    <name evidence="4" type="ORF">SAMN05660293_01211</name>
</gene>
<feature type="transmembrane region" description="Helical" evidence="1">
    <location>
        <begin position="103"/>
        <end position="121"/>
    </location>
</feature>
<dbReference type="Gene3D" id="2.60.120.1440">
    <property type="match status" value="1"/>
</dbReference>
<keyword evidence="5" id="KW-1185">Reference proteome</keyword>
<accession>A0A1T5CFG0</accession>
<dbReference type="InterPro" id="IPR012373">
    <property type="entry name" value="Ferrdict_sens_TM"/>
</dbReference>
<dbReference type="PANTHER" id="PTHR30273">
    <property type="entry name" value="PERIPLASMIC SIGNAL SENSOR AND SIGMA FACTOR ACTIVATOR FECR-RELATED"/>
    <property type="match status" value="1"/>
</dbReference>
<dbReference type="RefSeq" id="WP_082214026.1">
    <property type="nucleotide sequence ID" value="NZ_FUZA01000001.1"/>
</dbReference>
<sequence>MDHYKDFTVEDFVWDTFFRQWVLSPTRETEDLWEEWIENNADAHEKIQQAKGIVLSLRLHEPEIADTEITRIVNQTVGRINASDKYPFFEEPAKQPKVYSFPWLRIAASVAFLLISGWIIYSLSTKKEPQKISFAKPIQEHKDSITEKWNSSMKAMTVLLEDGSKVTLAANGRIRYANKFLAAKREVFLEGEAFFDIAKDSERPFFVYSNGLVTKVLGTSFTIKAYGNSNEVTVEVKTGRVSVFAESDPELEQKTAGRELQGVVLHPNQKIIYSREEVRMVKTLVEKPEMVVLKAETPQFEFEDTPASEVFEKIGKAYGIEILYDPEILKDCPLTATLDNQTLHEKLFIICQAVEASYEILDGQVVIHSRGCKN</sequence>
<dbReference type="OrthoDB" id="645173at2"/>
<proteinExistence type="predicted"/>
<feature type="domain" description="FecR protein" evidence="2">
    <location>
        <begin position="155"/>
        <end position="241"/>
    </location>
</feature>
<evidence type="ECO:0000259" key="3">
    <source>
        <dbReference type="Pfam" id="PF16344"/>
    </source>
</evidence>
<dbReference type="PANTHER" id="PTHR30273:SF2">
    <property type="entry name" value="PROTEIN FECR"/>
    <property type="match status" value="1"/>
</dbReference>
<evidence type="ECO:0000313" key="4">
    <source>
        <dbReference type="EMBL" id="SKB58228.1"/>
    </source>
</evidence>